<organism evidence="3 4">
    <name type="scientific">Paramecium sonneborni</name>
    <dbReference type="NCBI Taxonomy" id="65129"/>
    <lineage>
        <taxon>Eukaryota</taxon>
        <taxon>Sar</taxon>
        <taxon>Alveolata</taxon>
        <taxon>Ciliophora</taxon>
        <taxon>Intramacronucleata</taxon>
        <taxon>Oligohymenophorea</taxon>
        <taxon>Peniculida</taxon>
        <taxon>Parameciidae</taxon>
        <taxon>Paramecium</taxon>
    </lineage>
</organism>
<keyword evidence="1" id="KW-0175">Coiled coil</keyword>
<evidence type="ECO:0000256" key="2">
    <source>
        <dbReference type="SAM" id="MobiDB-lite"/>
    </source>
</evidence>
<dbReference type="EMBL" id="CAJJDN010000077">
    <property type="protein sequence ID" value="CAD8102210.1"/>
    <property type="molecule type" value="Genomic_DNA"/>
</dbReference>
<evidence type="ECO:0000313" key="4">
    <source>
        <dbReference type="Proteomes" id="UP000692954"/>
    </source>
</evidence>
<reference evidence="3" key="1">
    <citation type="submission" date="2021-01" db="EMBL/GenBank/DDBJ databases">
        <authorList>
            <consortium name="Genoscope - CEA"/>
            <person name="William W."/>
        </authorList>
    </citation>
    <scope>NUCLEOTIDE SEQUENCE</scope>
</reference>
<proteinExistence type="predicted"/>
<dbReference type="OrthoDB" id="304096at2759"/>
<evidence type="ECO:0000313" key="3">
    <source>
        <dbReference type="EMBL" id="CAD8102210.1"/>
    </source>
</evidence>
<protein>
    <submittedName>
        <fullName evidence="3">Uncharacterized protein</fullName>
    </submittedName>
</protein>
<name>A0A8S1PFX0_9CILI</name>
<dbReference type="AlphaFoldDB" id="A0A8S1PFX0"/>
<feature type="compositionally biased region" description="Polar residues" evidence="2">
    <location>
        <begin position="380"/>
        <end position="393"/>
    </location>
</feature>
<sequence>MQNTLYDFKQDEQNIKKIIDKEINAKNQLVFDIDKYNSQFQILAQDCLQQCERITPLKGAKELVEFKAQVISHEKVIEAVRSANFVEIQNVNQRFKRLFKEVLNQISEQLGNVYKQEYLKIWMDCKNSKVLLQEKELKLKSSETTIQIQEQELIKLRTQFSSQITFLQLNKRLEQTIINLEKDNNELKESLQNQTKIYNDLKSNFEELNKKHNKLQQQYDEVKSNFEKEINQLKSQEQNLIKANKDLIELTNQLSNQVDKYKDLYEIQNQKNLDLNDQIKYWKSTHFQRLVDLQQSEQRIGSQKGYLFKYRREVQDLKRFKLQNEEAQKELSNARQTVHILNQQSEQLRINYENVKTQNLNIQIEKTDNLNQIQIKNSLSTKKTNNESNSFNDTPKKGKFDFGQMKKSVQQQTPKEELTQLIINNFKLPVQLKQKNRSASAQKNIQLDTDSSKNNIVLTEYDQMTPFLDNNLQQFTFSHAQRFPTNMKKRIRRINTES</sequence>
<comment type="caution">
    <text evidence="3">The sequence shown here is derived from an EMBL/GenBank/DDBJ whole genome shotgun (WGS) entry which is preliminary data.</text>
</comment>
<feature type="coiled-coil region" evidence="1">
    <location>
        <begin position="132"/>
        <end position="253"/>
    </location>
</feature>
<gene>
    <name evidence="3" type="ORF">PSON_ATCC_30995.1.T0770139</name>
</gene>
<dbReference type="Proteomes" id="UP000692954">
    <property type="component" value="Unassembled WGS sequence"/>
</dbReference>
<feature type="coiled-coil region" evidence="1">
    <location>
        <begin position="310"/>
        <end position="358"/>
    </location>
</feature>
<feature type="region of interest" description="Disordered" evidence="2">
    <location>
        <begin position="380"/>
        <end position="401"/>
    </location>
</feature>
<accession>A0A8S1PFX0</accession>
<keyword evidence="4" id="KW-1185">Reference proteome</keyword>
<evidence type="ECO:0000256" key="1">
    <source>
        <dbReference type="SAM" id="Coils"/>
    </source>
</evidence>